<dbReference type="NCBIfam" id="TIGR00188">
    <property type="entry name" value="rnpA"/>
    <property type="match status" value="1"/>
</dbReference>
<keyword evidence="3 6" id="KW-0255">Endonuclease</keyword>
<keyword evidence="2 6" id="KW-0540">Nuclease</keyword>
<evidence type="ECO:0000256" key="5">
    <source>
        <dbReference type="ARBA" id="ARBA00022884"/>
    </source>
</evidence>
<evidence type="ECO:0000313" key="8">
    <source>
        <dbReference type="EMBL" id="GHM59892.1"/>
    </source>
</evidence>
<dbReference type="PANTHER" id="PTHR33992">
    <property type="entry name" value="RIBONUCLEASE P PROTEIN COMPONENT"/>
    <property type="match status" value="1"/>
</dbReference>
<dbReference type="GO" id="GO:0042781">
    <property type="term" value="F:3'-tRNA processing endoribonuclease activity"/>
    <property type="evidence" value="ECO:0007669"/>
    <property type="project" value="TreeGrafter"/>
</dbReference>
<evidence type="ECO:0000313" key="9">
    <source>
        <dbReference type="Proteomes" id="UP000637906"/>
    </source>
</evidence>
<keyword evidence="1 6" id="KW-0819">tRNA processing</keyword>
<comment type="function">
    <text evidence="6">RNaseP catalyzes the removal of the 5'-leader sequence from pre-tRNA to produce the mature 5'-terminus. It can also cleave other RNA substrates such as 4.5S RNA. The protein component plays an auxiliary but essential role in vivo by binding to the 5'-leader sequence and broadening the substrate specificity of the ribozyme.</text>
</comment>
<keyword evidence="9" id="KW-1185">Reference proteome</keyword>
<dbReference type="InterPro" id="IPR020568">
    <property type="entry name" value="Ribosomal_Su5_D2-typ_SF"/>
</dbReference>
<dbReference type="GO" id="GO:0000049">
    <property type="term" value="F:tRNA binding"/>
    <property type="evidence" value="ECO:0007669"/>
    <property type="project" value="UniProtKB-UniRule"/>
</dbReference>
<comment type="similarity">
    <text evidence="6">Belongs to the RnpA family.</text>
</comment>
<comment type="catalytic activity">
    <reaction evidence="6">
        <text>Endonucleolytic cleavage of RNA, removing 5'-extranucleotides from tRNA precursor.</text>
        <dbReference type="EC" id="3.1.26.5"/>
    </reaction>
</comment>
<evidence type="ECO:0000256" key="3">
    <source>
        <dbReference type="ARBA" id="ARBA00022759"/>
    </source>
</evidence>
<dbReference type="Gene3D" id="3.30.230.10">
    <property type="match status" value="1"/>
</dbReference>
<dbReference type="GO" id="GO:0004526">
    <property type="term" value="F:ribonuclease P activity"/>
    <property type="evidence" value="ECO:0007669"/>
    <property type="project" value="UniProtKB-UniRule"/>
</dbReference>
<keyword evidence="5 6" id="KW-0694">RNA-binding</keyword>
<protein>
    <recommendedName>
        <fullName evidence="6 7">Ribonuclease P protein component</fullName>
        <shortName evidence="6">RNase P protein</shortName>
        <shortName evidence="6">RNaseP protein</shortName>
        <ecNumber evidence="6 7">3.1.26.5</ecNumber>
    </recommendedName>
    <alternativeName>
        <fullName evidence="6">Protein C5</fullName>
    </alternativeName>
</protein>
<dbReference type="InterPro" id="IPR014721">
    <property type="entry name" value="Ribsml_uS5_D2-typ_fold_subgr"/>
</dbReference>
<proteinExistence type="inferred from homology"/>
<dbReference type="Pfam" id="PF00825">
    <property type="entry name" value="Ribonuclease_P"/>
    <property type="match status" value="1"/>
</dbReference>
<dbReference type="EMBL" id="BNGU01000044">
    <property type="protein sequence ID" value="GHM59892.1"/>
    <property type="molecule type" value="Genomic_DNA"/>
</dbReference>
<keyword evidence="4 6" id="KW-0378">Hydrolase</keyword>
<name>A0A8J3MQT4_9RICK</name>
<dbReference type="EC" id="3.1.26.5" evidence="6 7"/>
<dbReference type="Proteomes" id="UP000637906">
    <property type="component" value="Unassembled WGS sequence"/>
</dbReference>
<evidence type="ECO:0000256" key="6">
    <source>
        <dbReference type="HAMAP-Rule" id="MF_00227"/>
    </source>
</evidence>
<gene>
    <name evidence="6" type="primary">rnpA</name>
    <name evidence="8" type="ORF">sL5_08850</name>
</gene>
<evidence type="ECO:0000256" key="7">
    <source>
        <dbReference type="NCBIfam" id="TIGR00188"/>
    </source>
</evidence>
<dbReference type="AlphaFoldDB" id="A0A8J3MQT4"/>
<comment type="caution">
    <text evidence="8">The sequence shown here is derived from an EMBL/GenBank/DDBJ whole genome shotgun (WGS) entry which is preliminary data.</text>
</comment>
<sequence>MLKNAKFYAHEEIAYHKKKDFLFALKNYLSTSSNYLSFRAIKESKINYSNTTRVGFIVSRKSGNAVQRNKIKRYFRIISRDIITQNAKCGHYYILIANKNSIKANLQILKKDLIFCLNKLKMHT</sequence>
<reference evidence="8 9" key="1">
    <citation type="journal article" date="2021" name="Microb. Ecol.">
        <title>Candidatus Mesenet longicola: Novel Endosymbionts of Brontispa longissima that Induce Cytoplasmic Incompatibility.</title>
        <authorList>
            <person name="Takano S."/>
            <person name="Gotoh Y."/>
            <person name="Hayashi T."/>
        </authorList>
    </citation>
    <scope>NUCLEOTIDE SEQUENCE [LARGE SCALE GENOMIC DNA]</scope>
    <source>
        <strain evidence="8">L5</strain>
    </source>
</reference>
<evidence type="ECO:0000256" key="4">
    <source>
        <dbReference type="ARBA" id="ARBA00022801"/>
    </source>
</evidence>
<comment type="subunit">
    <text evidence="6">Consists of a catalytic RNA component (M1 or rnpB) and a protein subunit.</text>
</comment>
<dbReference type="GO" id="GO:0030677">
    <property type="term" value="C:ribonuclease P complex"/>
    <property type="evidence" value="ECO:0007669"/>
    <property type="project" value="TreeGrafter"/>
</dbReference>
<organism evidence="8 9">
    <name type="scientific">Candidatus Mesenet longicola</name>
    <dbReference type="NCBI Taxonomy" id="1892558"/>
    <lineage>
        <taxon>Bacteria</taxon>
        <taxon>Pseudomonadati</taxon>
        <taxon>Pseudomonadota</taxon>
        <taxon>Alphaproteobacteria</taxon>
        <taxon>Rickettsiales</taxon>
        <taxon>Anaplasmataceae</taxon>
        <taxon>Candidatus Mesenet</taxon>
    </lineage>
</organism>
<evidence type="ECO:0000256" key="2">
    <source>
        <dbReference type="ARBA" id="ARBA00022722"/>
    </source>
</evidence>
<dbReference type="GO" id="GO:0001682">
    <property type="term" value="P:tRNA 5'-leader removal"/>
    <property type="evidence" value="ECO:0007669"/>
    <property type="project" value="UniProtKB-UniRule"/>
</dbReference>
<dbReference type="HAMAP" id="MF_00227">
    <property type="entry name" value="RNase_P"/>
    <property type="match status" value="1"/>
</dbReference>
<dbReference type="SUPFAM" id="SSF54211">
    <property type="entry name" value="Ribosomal protein S5 domain 2-like"/>
    <property type="match status" value="1"/>
</dbReference>
<dbReference type="PANTHER" id="PTHR33992:SF1">
    <property type="entry name" value="RIBONUCLEASE P PROTEIN COMPONENT"/>
    <property type="match status" value="1"/>
</dbReference>
<dbReference type="InterPro" id="IPR000100">
    <property type="entry name" value="RNase_P"/>
</dbReference>
<evidence type="ECO:0000256" key="1">
    <source>
        <dbReference type="ARBA" id="ARBA00022694"/>
    </source>
</evidence>
<accession>A0A8J3MQT4</accession>